<comment type="caution">
    <text evidence="1">The sequence shown here is derived from an EMBL/GenBank/DDBJ whole genome shotgun (WGS) entry which is preliminary data.</text>
</comment>
<keyword evidence="2" id="KW-1185">Reference proteome</keyword>
<protein>
    <submittedName>
        <fullName evidence="1">Uncharacterized protein</fullName>
    </submittedName>
</protein>
<dbReference type="RefSeq" id="WP_184153442.1">
    <property type="nucleotide sequence ID" value="NZ_JACHKA010000001.1"/>
</dbReference>
<dbReference type="EMBL" id="JACHKA010000001">
    <property type="protein sequence ID" value="MBB5986182.1"/>
    <property type="molecule type" value="Genomic_DNA"/>
</dbReference>
<reference evidence="1 2" key="1">
    <citation type="submission" date="2020-08" db="EMBL/GenBank/DDBJ databases">
        <title>Exploring microbial biodiversity for novel pathways involved in the catabolism of aromatic compounds derived from lignin.</title>
        <authorList>
            <person name="Elkins J."/>
        </authorList>
    </citation>
    <scope>NUCLEOTIDE SEQUENCE [LARGE SCALE GENOMIC DNA]</scope>
    <source>
        <strain evidence="1 2">B1D3A</strain>
    </source>
</reference>
<dbReference type="Proteomes" id="UP001138540">
    <property type="component" value="Unassembled WGS sequence"/>
</dbReference>
<evidence type="ECO:0000313" key="1">
    <source>
        <dbReference type="EMBL" id="MBB5986182.1"/>
    </source>
</evidence>
<name>A0ABR6NHS9_9SPHN</name>
<proteinExistence type="predicted"/>
<sequence length="218" mass="24476">MYREFTPQEVAKLTPFVMSAEYKALRSSGETVHYLAYQTARFLGDEQPYWLLLMASWEAKNVDPLGTRARRYNEEFVEAAKSAPVDATALESVALRFRAANALRELGRFEDAEAMRAAIVIAPTAGGTDEEAAANRDAWSDLVARLADPIVRRTDTRTPIDMLGEREAVSRCLSKEAAERFEEPVPPPLSAFEEAYCARPELADQIKEQRAWLIDSEE</sequence>
<accession>A0ABR6NHS9</accession>
<gene>
    <name evidence="1" type="ORF">HNP60_002156</name>
</gene>
<organism evidence="1 2">
    <name type="scientific">Sphingobium lignivorans</name>
    <dbReference type="NCBI Taxonomy" id="2735886"/>
    <lineage>
        <taxon>Bacteria</taxon>
        <taxon>Pseudomonadati</taxon>
        <taxon>Pseudomonadota</taxon>
        <taxon>Alphaproteobacteria</taxon>
        <taxon>Sphingomonadales</taxon>
        <taxon>Sphingomonadaceae</taxon>
        <taxon>Sphingobium</taxon>
    </lineage>
</organism>
<evidence type="ECO:0000313" key="2">
    <source>
        <dbReference type="Proteomes" id="UP001138540"/>
    </source>
</evidence>